<evidence type="ECO:0000256" key="1">
    <source>
        <dbReference type="ARBA" id="ARBA00005952"/>
    </source>
</evidence>
<comment type="function">
    <text evidence="6">Involved in transcription antitermination. Required for transcription of ribosomal RNA (rRNA) genes. Binds specifically to the boxA antiterminator sequence of the ribosomal RNA (rrn) operons.</text>
</comment>
<dbReference type="InterPro" id="IPR011605">
    <property type="entry name" value="NusB_fam"/>
</dbReference>
<gene>
    <name evidence="6 9" type="primary">nusB</name>
    <name evidence="9" type="ORF">KIM372_06110</name>
</gene>
<dbReference type="HAMAP" id="MF_00073">
    <property type="entry name" value="NusB"/>
    <property type="match status" value="1"/>
</dbReference>
<dbReference type="PANTHER" id="PTHR11078">
    <property type="entry name" value="N UTILIZATION SUBSTANCE PROTEIN B-RELATED"/>
    <property type="match status" value="1"/>
</dbReference>
<dbReference type="Gene3D" id="1.10.940.10">
    <property type="entry name" value="NusB-like"/>
    <property type="match status" value="1"/>
</dbReference>
<evidence type="ECO:0000256" key="6">
    <source>
        <dbReference type="HAMAP-Rule" id="MF_00073"/>
    </source>
</evidence>
<dbReference type="InterPro" id="IPR006027">
    <property type="entry name" value="NusB_RsmB_TIM44"/>
</dbReference>
<comment type="similarity">
    <text evidence="1 6">Belongs to the NusB family.</text>
</comment>
<feature type="compositionally biased region" description="Acidic residues" evidence="7">
    <location>
        <begin position="156"/>
        <end position="166"/>
    </location>
</feature>
<dbReference type="Pfam" id="PF01029">
    <property type="entry name" value="NusB"/>
    <property type="match status" value="1"/>
</dbReference>
<feature type="domain" description="NusB/RsmB/TIM44" evidence="8">
    <location>
        <begin position="5"/>
        <end position="130"/>
    </location>
</feature>
<evidence type="ECO:0000256" key="5">
    <source>
        <dbReference type="ARBA" id="ARBA00023163"/>
    </source>
</evidence>
<keyword evidence="4 6" id="KW-0805">Transcription regulation</keyword>
<keyword evidence="10" id="KW-1185">Reference proteome</keyword>
<accession>A0ABN6SB61</accession>
<evidence type="ECO:0000313" key="9">
    <source>
        <dbReference type="EMBL" id="BDR52704.1"/>
    </source>
</evidence>
<dbReference type="PANTHER" id="PTHR11078:SF3">
    <property type="entry name" value="ANTITERMINATION NUSB DOMAIN-CONTAINING PROTEIN"/>
    <property type="match status" value="1"/>
</dbReference>
<keyword evidence="2 6" id="KW-0889">Transcription antitermination</keyword>
<evidence type="ECO:0000256" key="2">
    <source>
        <dbReference type="ARBA" id="ARBA00022814"/>
    </source>
</evidence>
<protein>
    <recommendedName>
        <fullName evidence="6">Transcription antitermination protein NusB</fullName>
    </recommendedName>
    <alternativeName>
        <fullName evidence="6">Antitermination factor NusB</fullName>
    </alternativeName>
</protein>
<keyword evidence="3 6" id="KW-0694">RNA-binding</keyword>
<organism evidence="9 10">
    <name type="scientific">Bombiscardovia nodaiensis</name>
    <dbReference type="NCBI Taxonomy" id="2932181"/>
    <lineage>
        <taxon>Bacteria</taxon>
        <taxon>Bacillati</taxon>
        <taxon>Actinomycetota</taxon>
        <taxon>Actinomycetes</taxon>
        <taxon>Bifidobacteriales</taxon>
        <taxon>Bifidobacteriaceae</taxon>
        <taxon>Bombiscardovia</taxon>
    </lineage>
</organism>
<reference evidence="9 10" key="1">
    <citation type="journal article" date="2023" name="Microbiol. Spectr.">
        <title>Symbiosis of Carpenter Bees with Uncharacterized Lactic Acid Bacteria Showing NAD Auxotrophy.</title>
        <authorList>
            <person name="Kawasaki S."/>
            <person name="Ozawa K."/>
            <person name="Mori T."/>
            <person name="Yamamoto A."/>
            <person name="Ito M."/>
            <person name="Ohkuma M."/>
            <person name="Sakamoto M."/>
            <person name="Matsutani M."/>
        </authorList>
    </citation>
    <scope>NUCLEOTIDE SEQUENCE [LARGE SCALE GENOMIC DNA]</scope>
    <source>
        <strain evidence="9 10">Kim37-2</strain>
    </source>
</reference>
<evidence type="ECO:0000256" key="4">
    <source>
        <dbReference type="ARBA" id="ARBA00023015"/>
    </source>
</evidence>
<feature type="region of interest" description="Disordered" evidence="7">
    <location>
        <begin position="140"/>
        <end position="233"/>
    </location>
</feature>
<proteinExistence type="inferred from homology"/>
<evidence type="ECO:0000256" key="7">
    <source>
        <dbReference type="SAM" id="MobiDB-lite"/>
    </source>
</evidence>
<dbReference type="NCBIfam" id="TIGR01951">
    <property type="entry name" value="nusB"/>
    <property type="match status" value="1"/>
</dbReference>
<name>A0ABN6SB61_9BIFI</name>
<sequence>MARSTARKRALNTLYEADEKGQDIASLLQERIAHPGAQTPLPQYAIDLVQGVADHYSTINQTIDEHSTRWPLSRMAVVDRNILRIAVWEMLYNPEVPSKVAIDEAISLAKSLSESDSPAFIHGLLSAVERDIALQAQEEQEAAERAQSAQRIADLVESESEEEQTDAPERSAGLDQDGTPDQSNDGDERSTQQDSQPQQPLAAPESSLDEMSFEPLSAFEQLDKPVGGDESSE</sequence>
<dbReference type="InterPro" id="IPR035926">
    <property type="entry name" value="NusB-like_sf"/>
</dbReference>
<keyword evidence="5 6" id="KW-0804">Transcription</keyword>
<dbReference type="Proteomes" id="UP001321766">
    <property type="component" value="Chromosome"/>
</dbReference>
<evidence type="ECO:0000313" key="10">
    <source>
        <dbReference type="Proteomes" id="UP001321766"/>
    </source>
</evidence>
<dbReference type="SUPFAM" id="SSF48013">
    <property type="entry name" value="NusB-like"/>
    <property type="match status" value="1"/>
</dbReference>
<dbReference type="EMBL" id="AP026798">
    <property type="protein sequence ID" value="BDR52704.1"/>
    <property type="molecule type" value="Genomic_DNA"/>
</dbReference>
<evidence type="ECO:0000259" key="8">
    <source>
        <dbReference type="Pfam" id="PF01029"/>
    </source>
</evidence>
<evidence type="ECO:0000256" key="3">
    <source>
        <dbReference type="ARBA" id="ARBA00022884"/>
    </source>
</evidence>